<dbReference type="PANTHER" id="PTHR30614:SF0">
    <property type="entry name" value="L-CYSTINE TRANSPORT SYSTEM PERMEASE PROTEIN TCYL"/>
    <property type="match status" value="1"/>
</dbReference>
<keyword evidence="6 8" id="KW-1133">Transmembrane helix</keyword>
<evidence type="ECO:0000256" key="7">
    <source>
        <dbReference type="ARBA" id="ARBA00023136"/>
    </source>
</evidence>
<dbReference type="Gene3D" id="1.10.3720.10">
    <property type="entry name" value="MetI-like"/>
    <property type="match status" value="1"/>
</dbReference>
<evidence type="ECO:0000256" key="4">
    <source>
        <dbReference type="ARBA" id="ARBA00022692"/>
    </source>
</evidence>
<feature type="domain" description="ABC transmembrane type-1" evidence="9">
    <location>
        <begin position="30"/>
        <end position="222"/>
    </location>
</feature>
<evidence type="ECO:0000256" key="5">
    <source>
        <dbReference type="ARBA" id="ARBA00022970"/>
    </source>
</evidence>
<dbReference type="RefSeq" id="WP_188655417.1">
    <property type="nucleotide sequence ID" value="NZ_BMIN01000016.1"/>
</dbReference>
<evidence type="ECO:0000313" key="10">
    <source>
        <dbReference type="EMBL" id="GGD22148.1"/>
    </source>
</evidence>
<dbReference type="PROSITE" id="PS50928">
    <property type="entry name" value="ABC_TM1"/>
    <property type="match status" value="1"/>
</dbReference>
<feature type="transmembrane region" description="Helical" evidence="8">
    <location>
        <begin position="34"/>
        <end position="60"/>
    </location>
</feature>
<organism evidence="10 11">
    <name type="scientific">Pontibacillus salipaludis</name>
    <dbReference type="NCBI Taxonomy" id="1697394"/>
    <lineage>
        <taxon>Bacteria</taxon>
        <taxon>Bacillati</taxon>
        <taxon>Bacillota</taxon>
        <taxon>Bacilli</taxon>
        <taxon>Bacillales</taxon>
        <taxon>Bacillaceae</taxon>
        <taxon>Pontibacillus</taxon>
    </lineage>
</organism>
<dbReference type="SUPFAM" id="SSF161098">
    <property type="entry name" value="MetI-like"/>
    <property type="match status" value="1"/>
</dbReference>
<dbReference type="EMBL" id="BMIN01000016">
    <property type="protein sequence ID" value="GGD22148.1"/>
    <property type="molecule type" value="Genomic_DNA"/>
</dbReference>
<protein>
    <submittedName>
        <fullName evidence="10">Cysteine ABC transporter permease</fullName>
    </submittedName>
</protein>
<comment type="subcellular location">
    <subcellularLocation>
        <location evidence="1 8">Cell membrane</location>
        <topology evidence="1 8">Multi-pass membrane protein</topology>
    </subcellularLocation>
</comment>
<keyword evidence="5" id="KW-0029">Amino-acid transport</keyword>
<comment type="caution">
    <text evidence="10">The sequence shown here is derived from an EMBL/GenBank/DDBJ whole genome shotgun (WGS) entry which is preliminary data.</text>
</comment>
<keyword evidence="7 8" id="KW-0472">Membrane</keyword>
<evidence type="ECO:0000256" key="1">
    <source>
        <dbReference type="ARBA" id="ARBA00004651"/>
    </source>
</evidence>
<proteinExistence type="inferred from homology"/>
<dbReference type="InterPro" id="IPR043429">
    <property type="entry name" value="ArtM/GltK/GlnP/TcyL/YhdX-like"/>
</dbReference>
<evidence type="ECO:0000313" key="11">
    <source>
        <dbReference type="Proteomes" id="UP000642571"/>
    </source>
</evidence>
<evidence type="ECO:0000256" key="3">
    <source>
        <dbReference type="ARBA" id="ARBA00022475"/>
    </source>
</evidence>
<feature type="transmembrane region" description="Helical" evidence="8">
    <location>
        <begin position="72"/>
        <end position="93"/>
    </location>
</feature>
<evidence type="ECO:0000259" key="9">
    <source>
        <dbReference type="PROSITE" id="PS50928"/>
    </source>
</evidence>
<keyword evidence="3" id="KW-1003">Cell membrane</keyword>
<feature type="transmembrane region" description="Helical" evidence="8">
    <location>
        <begin position="201"/>
        <end position="221"/>
    </location>
</feature>
<name>A0ABQ1QDK4_9BACI</name>
<gene>
    <name evidence="10" type="ORF">GCM10011389_32330</name>
</gene>
<evidence type="ECO:0000256" key="6">
    <source>
        <dbReference type="ARBA" id="ARBA00022989"/>
    </source>
</evidence>
<dbReference type="Proteomes" id="UP000642571">
    <property type="component" value="Unassembled WGS sequence"/>
</dbReference>
<dbReference type="InterPro" id="IPR000515">
    <property type="entry name" value="MetI-like"/>
</dbReference>
<dbReference type="InterPro" id="IPR010065">
    <property type="entry name" value="AA_ABC_transptr_permease_3TM"/>
</dbReference>
<dbReference type="InterPro" id="IPR035906">
    <property type="entry name" value="MetI-like_sf"/>
</dbReference>
<keyword evidence="2 8" id="KW-0813">Transport</keyword>
<dbReference type="NCBIfam" id="TIGR01726">
    <property type="entry name" value="HEQRo_perm_3TM"/>
    <property type="match status" value="1"/>
</dbReference>
<comment type="similarity">
    <text evidence="8">Belongs to the binding-protein-dependent transport system permease family.</text>
</comment>
<dbReference type="CDD" id="cd06261">
    <property type="entry name" value="TM_PBP2"/>
    <property type="match status" value="1"/>
</dbReference>
<dbReference type="PANTHER" id="PTHR30614">
    <property type="entry name" value="MEMBRANE COMPONENT OF AMINO ACID ABC TRANSPORTER"/>
    <property type="match status" value="1"/>
</dbReference>
<sequence>MYLLNNVLYSAVFDADRYTDIAQSSFLPLVKGALFYSIPMTLISFVIGIMLAITTALFRISGIKLLSGIARVYISIIRGTPLLVQLFIIFFGLPSIGIKIDPFPAAIIGFSLNTGAYASEIIRAAILSIPKGQWEASQSIGMSYGQSLRRVILPQATRVSIPPLSNSFISLVKDTSLASTILVAEMFRKAQEIVANTYEPLLLYVEAALIYWIICFILSLVQDQIENKLNRYVS</sequence>
<accession>A0ABQ1QDK4</accession>
<evidence type="ECO:0000256" key="8">
    <source>
        <dbReference type="RuleBase" id="RU363032"/>
    </source>
</evidence>
<keyword evidence="4 8" id="KW-0812">Transmembrane</keyword>
<keyword evidence="11" id="KW-1185">Reference proteome</keyword>
<evidence type="ECO:0000256" key="2">
    <source>
        <dbReference type="ARBA" id="ARBA00022448"/>
    </source>
</evidence>
<dbReference type="Pfam" id="PF00528">
    <property type="entry name" value="BPD_transp_1"/>
    <property type="match status" value="1"/>
</dbReference>
<reference evidence="11" key="1">
    <citation type="journal article" date="2019" name="Int. J. Syst. Evol. Microbiol.">
        <title>The Global Catalogue of Microorganisms (GCM) 10K type strain sequencing project: providing services to taxonomists for standard genome sequencing and annotation.</title>
        <authorList>
            <consortium name="The Broad Institute Genomics Platform"/>
            <consortium name="The Broad Institute Genome Sequencing Center for Infectious Disease"/>
            <person name="Wu L."/>
            <person name="Ma J."/>
        </authorList>
    </citation>
    <scope>NUCLEOTIDE SEQUENCE [LARGE SCALE GENOMIC DNA]</scope>
    <source>
        <strain evidence="11">CGMCC 1.15353</strain>
    </source>
</reference>